<feature type="region of interest" description="Disordered" evidence="6">
    <location>
        <begin position="218"/>
        <end position="246"/>
    </location>
</feature>
<dbReference type="PANTHER" id="PTHR16076:SF8">
    <property type="entry name" value="CYTOSKELETON-ASSOCIATED PROTEIN 2"/>
    <property type="match status" value="1"/>
</dbReference>
<feature type="non-terminal residue" evidence="8">
    <location>
        <position position="1"/>
    </location>
</feature>
<gene>
    <name evidence="8" type="primary">Ckap2</name>
    <name evidence="8" type="ORF">ODOGUJ_R10559</name>
</gene>
<dbReference type="OrthoDB" id="9945093at2759"/>
<evidence type="ECO:0000256" key="1">
    <source>
        <dbReference type="ARBA" id="ARBA00004245"/>
    </source>
</evidence>
<sequence length="677" mass="75704">EQRRQKVEEYLSRKKTFSGMPIHENETSISSRTRKAASNKLQDKAKLSASPKQEMEDKENANEISWDQSSRTSEENLLKSSTITLAAEMSYNPEDHTSVNKVTEMKSQHVLLSKSFSHMKNIKEKQMMAEKHSSNVSLPKKPVLGTYRGRVIQSKINSFRKAAPRSEGEKSSLSDEKLLTSTTKPAMKPLSRGSCLVVLKTDKVTNYPNSVKPNCVPSLQSKPPVKSAVNSHSSLNKQPSTSAVVPKKLSVQKVIDKRGPQPLKAASKNSDYGTLGVKKCEDLREDGKQEAPAKQFSVVPGAKTGQDYKANNAKKSLFLKESAEERRVRLAEWRASRGKVMKRPPMSVLLGTQPKNEEQELSSTGCSLDQELNSEKVNKTLAECLQLAQQGSQGNKARAMLEELSENIPGAKKLPKYWICWMHLEQMGPPEKLVAGYEEAILAGAMPRDELRRVLIDTIKNTENLVESEDGGAVIETHLTEVAEMSKELSSSVEQVHEAFKDLNHDDQKAEDSDNKAETGNDVVKQEETDLGLKPEEAVLPKKNKKRRNKERTKKKGKCETKEQSKDRVKDTAQTVNTPGKDNGTDSLLSCNPSTNLCLESVKIHYEGNDSDAKDLKIITPLRYSLRIREKMFKYSDTPKDFHISSSDQLQELESKPTALIHKQNDELEETTSEIEE</sequence>
<feature type="region of interest" description="Disordered" evidence="6">
    <location>
        <begin position="1"/>
        <end position="79"/>
    </location>
</feature>
<comment type="similarity">
    <text evidence="2">Belongs to the CKAP2 family.</text>
</comment>
<dbReference type="Proteomes" id="UP000522663">
    <property type="component" value="Unassembled WGS sequence"/>
</dbReference>
<name>A0A7K9YMD1_9GALL</name>
<organism evidence="8 9">
    <name type="scientific">Odontophorus gujanensis</name>
    <name type="common">marbled wood quail</name>
    <dbReference type="NCBI Taxonomy" id="886794"/>
    <lineage>
        <taxon>Eukaryota</taxon>
        <taxon>Metazoa</taxon>
        <taxon>Chordata</taxon>
        <taxon>Craniata</taxon>
        <taxon>Vertebrata</taxon>
        <taxon>Euteleostomi</taxon>
        <taxon>Archelosauria</taxon>
        <taxon>Archosauria</taxon>
        <taxon>Dinosauria</taxon>
        <taxon>Saurischia</taxon>
        <taxon>Theropoda</taxon>
        <taxon>Coelurosauria</taxon>
        <taxon>Aves</taxon>
        <taxon>Neognathae</taxon>
        <taxon>Galloanserae</taxon>
        <taxon>Galliformes</taxon>
        <taxon>Odontophoridae</taxon>
        <taxon>Odontophorus</taxon>
    </lineage>
</organism>
<dbReference type="GO" id="GO:0015630">
    <property type="term" value="C:microtubule cytoskeleton"/>
    <property type="evidence" value="ECO:0007669"/>
    <property type="project" value="TreeGrafter"/>
</dbReference>
<feature type="domain" description="Cytoskeleton-associated protein 2 C-terminal" evidence="7">
    <location>
        <begin position="544"/>
        <end position="666"/>
    </location>
</feature>
<feature type="compositionally biased region" description="Polar residues" evidence="6">
    <location>
        <begin position="228"/>
        <end position="243"/>
    </location>
</feature>
<comment type="subcellular location">
    <subcellularLocation>
        <location evidence="1">Cytoplasm</location>
        <location evidence="1">Cytoskeleton</location>
    </subcellularLocation>
</comment>
<feature type="compositionally biased region" description="Basic and acidic residues" evidence="6">
    <location>
        <begin position="558"/>
        <end position="571"/>
    </location>
</feature>
<keyword evidence="3" id="KW-0963">Cytoplasm</keyword>
<dbReference type="GO" id="GO:0007026">
    <property type="term" value="P:negative regulation of microtubule depolymerization"/>
    <property type="evidence" value="ECO:0007669"/>
    <property type="project" value="TreeGrafter"/>
</dbReference>
<keyword evidence="4" id="KW-0597">Phosphoprotein</keyword>
<evidence type="ECO:0000256" key="4">
    <source>
        <dbReference type="ARBA" id="ARBA00022553"/>
    </source>
</evidence>
<dbReference type="EMBL" id="VXAB01008346">
    <property type="protein sequence ID" value="NXJ11213.1"/>
    <property type="molecule type" value="Genomic_DNA"/>
</dbReference>
<evidence type="ECO:0000256" key="6">
    <source>
        <dbReference type="SAM" id="MobiDB-lite"/>
    </source>
</evidence>
<evidence type="ECO:0000259" key="7">
    <source>
        <dbReference type="Pfam" id="PF15297"/>
    </source>
</evidence>
<dbReference type="PANTHER" id="PTHR16076">
    <property type="entry name" value="CYTOSKELETON ASSOCIATED PROTEIN 2-RELATED"/>
    <property type="match status" value="1"/>
</dbReference>
<feature type="region of interest" description="Disordered" evidence="6">
    <location>
        <begin position="502"/>
        <end position="588"/>
    </location>
</feature>
<dbReference type="InterPro" id="IPR026165">
    <property type="entry name" value="CKAP2_fam"/>
</dbReference>
<feature type="compositionally biased region" description="Basic and acidic residues" evidence="6">
    <location>
        <begin position="164"/>
        <end position="178"/>
    </location>
</feature>
<feature type="non-terminal residue" evidence="8">
    <location>
        <position position="677"/>
    </location>
</feature>
<feature type="compositionally biased region" description="Polar residues" evidence="6">
    <location>
        <begin position="62"/>
        <end position="71"/>
    </location>
</feature>
<accession>A0A7K9YMD1</accession>
<evidence type="ECO:0000313" key="9">
    <source>
        <dbReference type="Proteomes" id="UP000522663"/>
    </source>
</evidence>
<feature type="compositionally biased region" description="Basic and acidic residues" evidence="6">
    <location>
        <begin position="502"/>
        <end position="540"/>
    </location>
</feature>
<protein>
    <submittedName>
        <fullName evidence="8">CKAP2 protein</fullName>
    </submittedName>
</protein>
<feature type="compositionally biased region" description="Basic residues" evidence="6">
    <location>
        <begin position="542"/>
        <end position="557"/>
    </location>
</feature>
<feature type="compositionally biased region" description="Basic and acidic residues" evidence="6">
    <location>
        <begin position="1"/>
        <end position="12"/>
    </location>
</feature>
<feature type="compositionally biased region" description="Polar residues" evidence="6">
    <location>
        <begin position="572"/>
        <end position="588"/>
    </location>
</feature>
<reference evidence="8 9" key="1">
    <citation type="submission" date="2019-09" db="EMBL/GenBank/DDBJ databases">
        <title>Bird 10,000 Genomes (B10K) Project - Family phase.</title>
        <authorList>
            <person name="Zhang G."/>
        </authorList>
    </citation>
    <scope>NUCLEOTIDE SEQUENCE [LARGE SCALE GENOMIC DNA]</scope>
    <source>
        <strain evidence="8">B10K-DU-001-53</strain>
        <tissue evidence="8">Muscle</tissue>
    </source>
</reference>
<proteinExistence type="inferred from homology"/>
<dbReference type="AlphaFoldDB" id="A0A7K9YMD1"/>
<feature type="compositionally biased region" description="Acidic residues" evidence="6">
    <location>
        <begin position="667"/>
        <end position="677"/>
    </location>
</feature>
<evidence type="ECO:0000256" key="3">
    <source>
        <dbReference type="ARBA" id="ARBA00022490"/>
    </source>
</evidence>
<feature type="domain" description="Cytoskeleton-associated protein 2 C-terminal" evidence="7">
    <location>
        <begin position="314"/>
        <end position="519"/>
    </location>
</feature>
<feature type="region of interest" description="Disordered" evidence="6">
    <location>
        <begin position="638"/>
        <end position="677"/>
    </location>
</feature>
<dbReference type="Pfam" id="PF15297">
    <property type="entry name" value="CKAP2_C"/>
    <property type="match status" value="2"/>
</dbReference>
<evidence type="ECO:0000256" key="5">
    <source>
        <dbReference type="ARBA" id="ARBA00023212"/>
    </source>
</evidence>
<dbReference type="InterPro" id="IPR029197">
    <property type="entry name" value="CKAP2_C"/>
</dbReference>
<keyword evidence="9" id="KW-1185">Reference proteome</keyword>
<evidence type="ECO:0000256" key="2">
    <source>
        <dbReference type="ARBA" id="ARBA00009468"/>
    </source>
</evidence>
<feature type="region of interest" description="Disordered" evidence="6">
    <location>
        <begin position="158"/>
        <end position="186"/>
    </location>
</feature>
<comment type="caution">
    <text evidence="8">The sequence shown here is derived from an EMBL/GenBank/DDBJ whole genome shotgun (WGS) entry which is preliminary data.</text>
</comment>
<keyword evidence="5" id="KW-0206">Cytoskeleton</keyword>
<evidence type="ECO:0000313" key="8">
    <source>
        <dbReference type="EMBL" id="NXJ11213.1"/>
    </source>
</evidence>